<evidence type="ECO:0000259" key="2">
    <source>
        <dbReference type="Pfam" id="PF14534"/>
    </source>
</evidence>
<organism evidence="3 4">
    <name type="scientific">Rhodovulum sulfidophilum</name>
    <name type="common">Rhodobacter sulfidophilus</name>
    <dbReference type="NCBI Taxonomy" id="35806"/>
    <lineage>
        <taxon>Bacteria</taxon>
        <taxon>Pseudomonadati</taxon>
        <taxon>Pseudomonadota</taxon>
        <taxon>Alphaproteobacteria</taxon>
        <taxon>Rhodobacterales</taxon>
        <taxon>Paracoccaceae</taxon>
        <taxon>Rhodovulum</taxon>
    </lineage>
</organism>
<dbReference type="Pfam" id="PF14534">
    <property type="entry name" value="DUF4440"/>
    <property type="match status" value="1"/>
</dbReference>
<gene>
    <name evidence="3" type="ORF">DI556_20500</name>
</gene>
<evidence type="ECO:0000313" key="4">
    <source>
        <dbReference type="Proteomes" id="UP000249185"/>
    </source>
</evidence>
<dbReference type="InterPro" id="IPR032710">
    <property type="entry name" value="NTF2-like_dom_sf"/>
</dbReference>
<dbReference type="EMBL" id="QFPW01000026">
    <property type="protein sequence ID" value="PZQ46369.1"/>
    <property type="molecule type" value="Genomic_DNA"/>
</dbReference>
<proteinExistence type="predicted"/>
<dbReference type="AlphaFoldDB" id="A0A2W5N1S7"/>
<feature type="domain" description="DUF4440" evidence="2">
    <location>
        <begin position="66"/>
        <end position="172"/>
    </location>
</feature>
<sequence length="183" mass="19891">MHRRDGGHPRRNRPDPRLGTGREPFELEGGQPVGPSAADGLGPASQPDGRGGGMPGVSATTSVEAIAGLEAARYDAMLRGDRAALERMLDDELVYTHSLGDRDDKRGYLDKLSAGFFDYLEIGHDIERIILRGDSATVIGAMRARAIVGGEARELDNSYTAIWARDGRDWRLVAFQPTPIRHA</sequence>
<name>A0A2W5N1S7_RHOSU</name>
<dbReference type="Gene3D" id="3.10.450.50">
    <property type="match status" value="1"/>
</dbReference>
<dbReference type="SUPFAM" id="SSF54427">
    <property type="entry name" value="NTF2-like"/>
    <property type="match status" value="1"/>
</dbReference>
<dbReference type="Proteomes" id="UP000249185">
    <property type="component" value="Unassembled WGS sequence"/>
</dbReference>
<feature type="region of interest" description="Disordered" evidence="1">
    <location>
        <begin position="1"/>
        <end position="58"/>
    </location>
</feature>
<feature type="compositionally biased region" description="Basic and acidic residues" evidence="1">
    <location>
        <begin position="1"/>
        <end position="16"/>
    </location>
</feature>
<accession>A0A2W5N1S7</accession>
<dbReference type="InterPro" id="IPR027843">
    <property type="entry name" value="DUF4440"/>
</dbReference>
<evidence type="ECO:0000313" key="3">
    <source>
        <dbReference type="EMBL" id="PZQ46369.1"/>
    </source>
</evidence>
<reference evidence="3 4" key="1">
    <citation type="submission" date="2017-08" db="EMBL/GenBank/DDBJ databases">
        <title>Infants hospitalized years apart are colonized by the same room-sourced microbial strains.</title>
        <authorList>
            <person name="Brooks B."/>
            <person name="Olm M.R."/>
            <person name="Firek B.A."/>
            <person name="Baker R."/>
            <person name="Thomas B.C."/>
            <person name="Morowitz M.J."/>
            <person name="Banfield J.F."/>
        </authorList>
    </citation>
    <scope>NUCLEOTIDE SEQUENCE [LARGE SCALE GENOMIC DNA]</scope>
    <source>
        <strain evidence="3">S2_005_002_R2_34</strain>
    </source>
</reference>
<comment type="caution">
    <text evidence="3">The sequence shown here is derived from an EMBL/GenBank/DDBJ whole genome shotgun (WGS) entry which is preliminary data.</text>
</comment>
<evidence type="ECO:0000256" key="1">
    <source>
        <dbReference type="SAM" id="MobiDB-lite"/>
    </source>
</evidence>
<protein>
    <recommendedName>
        <fullName evidence="2">DUF4440 domain-containing protein</fullName>
    </recommendedName>
</protein>